<dbReference type="Proteomes" id="UP000036367">
    <property type="component" value="Unassembled WGS sequence"/>
</dbReference>
<gene>
    <name evidence="1" type="ORF">RISK_005377</name>
</gene>
<dbReference type="STRING" id="595434.RISK_005377"/>
<dbReference type="EMBL" id="LECT01000044">
    <property type="protein sequence ID" value="KLU02311.1"/>
    <property type="molecule type" value="Genomic_DNA"/>
</dbReference>
<evidence type="ECO:0000313" key="2">
    <source>
        <dbReference type="Proteomes" id="UP000036367"/>
    </source>
</evidence>
<comment type="caution">
    <text evidence="1">The sequence shown here is derived from an EMBL/GenBank/DDBJ whole genome shotgun (WGS) entry which is preliminary data.</text>
</comment>
<accession>A0A0J1B753</accession>
<organism evidence="1 2">
    <name type="scientific">Rhodopirellula islandica</name>
    <dbReference type="NCBI Taxonomy" id="595434"/>
    <lineage>
        <taxon>Bacteria</taxon>
        <taxon>Pseudomonadati</taxon>
        <taxon>Planctomycetota</taxon>
        <taxon>Planctomycetia</taxon>
        <taxon>Pirellulales</taxon>
        <taxon>Pirellulaceae</taxon>
        <taxon>Rhodopirellula</taxon>
    </lineage>
</organism>
<name>A0A0J1B753_RHOIS</name>
<evidence type="ECO:0000313" key="1">
    <source>
        <dbReference type="EMBL" id="KLU02311.1"/>
    </source>
</evidence>
<reference evidence="1" key="1">
    <citation type="submission" date="2015-05" db="EMBL/GenBank/DDBJ databases">
        <title>Permanent draft genome of Rhodopirellula islandicus K833.</title>
        <authorList>
            <person name="Kizina J."/>
            <person name="Richter M."/>
            <person name="Glockner F.O."/>
            <person name="Harder J."/>
        </authorList>
    </citation>
    <scope>NUCLEOTIDE SEQUENCE [LARGE SCALE GENOMIC DNA]</scope>
    <source>
        <strain evidence="1">K833</strain>
    </source>
</reference>
<proteinExistence type="predicted"/>
<dbReference type="PATRIC" id="fig|595434.4.peg.5109"/>
<sequence>MSAIFRAFEFDHNQVCVSIDGKKVDPTSGVFPISKLFADNKCIGGYYIDLTTE</sequence>
<dbReference type="AlphaFoldDB" id="A0A0J1B753"/>
<keyword evidence="2" id="KW-1185">Reference proteome</keyword>
<protein>
    <submittedName>
        <fullName evidence="1">Uncharacterized protein</fullName>
    </submittedName>
</protein>